<proteinExistence type="predicted"/>
<dbReference type="AlphaFoldDB" id="A0A3A1YAS7"/>
<evidence type="ECO:0000313" key="1">
    <source>
        <dbReference type="EMBL" id="RIY35242.1"/>
    </source>
</evidence>
<accession>A0A3A1YAS7</accession>
<evidence type="ECO:0000313" key="2">
    <source>
        <dbReference type="Proteomes" id="UP000265497"/>
    </source>
</evidence>
<gene>
    <name evidence="1" type="ORF">CKY20_11065</name>
</gene>
<organism evidence="1 2">
    <name type="scientific">Capnocytophaga canis</name>
    <dbReference type="NCBI Taxonomy" id="1848903"/>
    <lineage>
        <taxon>Bacteria</taxon>
        <taxon>Pseudomonadati</taxon>
        <taxon>Bacteroidota</taxon>
        <taxon>Flavobacteriia</taxon>
        <taxon>Flavobacteriales</taxon>
        <taxon>Flavobacteriaceae</taxon>
        <taxon>Capnocytophaga</taxon>
    </lineage>
</organism>
<protein>
    <submittedName>
        <fullName evidence="1">Uncharacterized protein</fullName>
    </submittedName>
</protein>
<comment type="caution">
    <text evidence="1">The sequence shown here is derived from an EMBL/GenBank/DDBJ whole genome shotgun (WGS) entry which is preliminary data.</text>
</comment>
<name>A0A3A1YAS7_9FLAO</name>
<reference evidence="1 2" key="1">
    <citation type="submission" date="2017-08" db="EMBL/GenBank/DDBJ databases">
        <title>Capnocytophaga canis 17-158 assembly.</title>
        <authorList>
            <person name="Gulvik C.A."/>
        </authorList>
    </citation>
    <scope>NUCLEOTIDE SEQUENCE [LARGE SCALE GENOMIC DNA]</scope>
    <source>
        <strain evidence="1 2">17-158</strain>
    </source>
</reference>
<dbReference type="Proteomes" id="UP000265497">
    <property type="component" value="Unassembled WGS sequence"/>
</dbReference>
<dbReference type="EMBL" id="NSDI01000017">
    <property type="protein sequence ID" value="RIY35242.1"/>
    <property type="molecule type" value="Genomic_DNA"/>
</dbReference>
<sequence length="88" mass="10456">MEKSRKREGMYNIEIDIKNALDSEKPIEKLTIIAKKMYKKGLNSKQIYDIFLRYDISIGDNSDKKDILEDFMDMITNWYIGRDINLSE</sequence>